<dbReference type="PATRIC" id="fig|80852.17.peg.3004"/>
<evidence type="ECO:0000313" key="4">
    <source>
        <dbReference type="Proteomes" id="UP000032427"/>
    </source>
</evidence>
<feature type="domain" description="LTD" evidence="2">
    <location>
        <begin position="12"/>
        <end position="176"/>
    </location>
</feature>
<dbReference type="PANTHER" id="PTHR42834">
    <property type="entry name" value="ENDONUCLEASE/EXONUCLEASE/PHOSPHATASE FAMILY PROTEIN (AFU_ORTHOLOGUE AFUA_3G09210)"/>
    <property type="match status" value="1"/>
</dbReference>
<sequence>MKKSLIALSISSILSASAYADIVITEYVEGSSSNKAIELFNNGSDVESLDGYSLARFKDGNETESTMVDLSGNVLKPSEVVVVRNNETDTPLSSSIKVITSSSLVHNGGDAVALMHNGSVMDIVGDVPTTKNWGKDKTLRRLNTTPSALYNEAEWEEFPKNTNDGLGLVDGVTPPEPTPDPEPSIKISELQGSGWASPYTDPANNKFISDEKFTVVGIITAVQTEALDGDLPVGFFMQDETPDNDPKTSDGIFVVSDVSGITIGDKIEVTGLVEEHYGWTRLLANESKVVGTGTVTATELETSFSDTDFDFTLERHEGMLVKLTSVSDMKVTRSYALDSGPKRFNMVLSNAVLSEHPNEHAFPSSDESLKQADCITDKRLVVESFEKVTSGTPPWYPEFGATDVDQNGSTDDYIRVADTVNNMEGVIGYSYSDYRFYVTENANKDSFVSDTDRDNLLTLNEGDIRIATFNTQQYFNSLQGGGSNNPHLSSDIEYGAQSSEAFTLQTEKLVTALKTLNADIVGLMEIENNGFDESSAISYLVTQLNLELDEADQYHIASNEGLTYVGSLATSNQVIYRASKVGLDSLKVWSMPEQRGENIGETFSQHDTLIPTFTFKDREEKLTVAVSHLKDKQTPCLDDMATNEQLLDSDYQGSCENLRVSAADYLGQKLAEIEGEKIILGSLNSYASEDPMLVLTQREGINEEYQIHAAINTYVDDKKLHGEAGGVIETSYGYDNPLQILHPNSYNTVSNDAVGSLDYILTSAGLKSKIIDAMQWNINAGESALLSYENAAALGQEYRDEFRSAVHDPVVISISFDGKPIEPVDPIYPENPDQPIVPGTPVKLPSEPLNEPRPITPVDGQGFEHFVDLTAAGAGTYLKVGDEVVVSITNANGAYVATASNVAKDTLNEFEIALGWTEVTFNQGLSTGEYAVTTTVDGEMIDSSTLVVAKNSESDGGSAGVSGLLALLGFGFLRSKQNK</sequence>
<feature type="signal peptide" evidence="1">
    <location>
        <begin position="1"/>
        <end position="20"/>
    </location>
</feature>
<proteinExistence type="predicted"/>
<dbReference type="HOGENOM" id="CLU_006338_0_1_6"/>
<organism evidence="3 4">
    <name type="scientific">Aliivibrio wodanis</name>
    <dbReference type="NCBI Taxonomy" id="80852"/>
    <lineage>
        <taxon>Bacteria</taxon>
        <taxon>Pseudomonadati</taxon>
        <taxon>Pseudomonadota</taxon>
        <taxon>Gammaproteobacteria</taxon>
        <taxon>Vibrionales</taxon>
        <taxon>Vibrionaceae</taxon>
        <taxon>Aliivibrio</taxon>
    </lineage>
</organism>
<dbReference type="OrthoDB" id="9800417at2"/>
<dbReference type="NCBIfam" id="NF033681">
    <property type="entry name" value="ExeM_NucH_DNase"/>
    <property type="match status" value="1"/>
</dbReference>
<keyword evidence="4" id="KW-1185">Reference proteome</keyword>
<dbReference type="STRING" id="80852.AWOD_II_0253"/>
<evidence type="ECO:0000256" key="1">
    <source>
        <dbReference type="SAM" id="SignalP"/>
    </source>
</evidence>
<feature type="chain" id="PRO_5001857514" evidence="1">
    <location>
        <begin position="21"/>
        <end position="979"/>
    </location>
</feature>
<dbReference type="Gene3D" id="2.60.40.1260">
    <property type="entry name" value="Lamin Tail domain"/>
    <property type="match status" value="1"/>
</dbReference>
<reference evidence="4" key="1">
    <citation type="submission" date="2014-09" db="EMBL/GenBank/DDBJ databases">
        <authorList>
            <person name="Hjerde E."/>
        </authorList>
    </citation>
    <scope>NUCLEOTIDE SEQUENCE [LARGE SCALE GENOMIC DNA]</scope>
    <source>
        <strain evidence="4">06/09/139</strain>
    </source>
</reference>
<dbReference type="Proteomes" id="UP000032427">
    <property type="component" value="Chromosome 2"/>
</dbReference>
<protein>
    <submittedName>
        <fullName evidence="3">Putative exported protein</fullName>
    </submittedName>
</protein>
<dbReference type="GeneID" id="28542498"/>
<dbReference type="InterPro" id="IPR036691">
    <property type="entry name" value="Endo/exonu/phosph_ase_sf"/>
</dbReference>
<dbReference type="InterPro" id="IPR047971">
    <property type="entry name" value="ExeM-like"/>
</dbReference>
<evidence type="ECO:0000313" key="3">
    <source>
        <dbReference type="EMBL" id="CED56902.1"/>
    </source>
</evidence>
<gene>
    <name evidence="3" type="ORF">AWOD_II_0253</name>
</gene>
<dbReference type="InterPro" id="IPR001322">
    <property type="entry name" value="Lamin_tail_dom"/>
</dbReference>
<dbReference type="CDD" id="cd04486">
    <property type="entry name" value="YhcR_OBF_like"/>
    <property type="match status" value="1"/>
</dbReference>
<dbReference type="EMBL" id="LN554847">
    <property type="protein sequence ID" value="CED56902.1"/>
    <property type="molecule type" value="Genomic_DNA"/>
</dbReference>
<keyword evidence="1" id="KW-0732">Signal</keyword>
<dbReference type="PROSITE" id="PS51841">
    <property type="entry name" value="LTD"/>
    <property type="match status" value="1"/>
</dbReference>
<dbReference type="AlphaFoldDB" id="A0A090I9C0"/>
<evidence type="ECO:0000259" key="2">
    <source>
        <dbReference type="PROSITE" id="PS51841"/>
    </source>
</evidence>
<dbReference type="Gene3D" id="3.60.10.10">
    <property type="entry name" value="Endonuclease/exonuclease/phosphatase"/>
    <property type="match status" value="1"/>
</dbReference>
<dbReference type="KEGG" id="awd:AWOD_II_0253"/>
<dbReference type="SUPFAM" id="SSF74853">
    <property type="entry name" value="Lamin A/C globular tail domain"/>
    <property type="match status" value="1"/>
</dbReference>
<name>A0A090I9C0_9GAMM</name>
<accession>A0A090I9C0</accession>
<dbReference type="SUPFAM" id="SSF56219">
    <property type="entry name" value="DNase I-like"/>
    <property type="match status" value="1"/>
</dbReference>
<dbReference type="PANTHER" id="PTHR42834:SF1">
    <property type="entry name" value="ENDONUCLEASE_EXONUCLEASE_PHOSPHATASE FAMILY PROTEIN (AFU_ORTHOLOGUE AFUA_3G09210)"/>
    <property type="match status" value="1"/>
</dbReference>
<dbReference type="Pfam" id="PF00932">
    <property type="entry name" value="LTD"/>
    <property type="match status" value="1"/>
</dbReference>
<dbReference type="InterPro" id="IPR036415">
    <property type="entry name" value="Lamin_tail_dom_sf"/>
</dbReference>